<sequence>MSLLERRTGHSRFNSRVPTLSFRGDKLLGRSPQSLLWFPVSPHSNTSLILSLSSPSKLTIGPFVSLGLAQCVPAR</sequence>
<accession>A0A9P3PJ24</accession>
<evidence type="ECO:0000313" key="1">
    <source>
        <dbReference type="EMBL" id="GLB36316.1"/>
    </source>
</evidence>
<reference evidence="1" key="1">
    <citation type="submission" date="2022-07" db="EMBL/GenBank/DDBJ databases">
        <title>The genome of Lyophyllum shimeji provides insight into the initial evolution of ectomycorrhizal fungal genome.</title>
        <authorList>
            <person name="Kobayashi Y."/>
            <person name="Shibata T."/>
            <person name="Hirakawa H."/>
            <person name="Shigenobu S."/>
            <person name="Nishiyama T."/>
            <person name="Yamada A."/>
            <person name="Hasebe M."/>
            <person name="Kawaguchi M."/>
        </authorList>
    </citation>
    <scope>NUCLEOTIDE SEQUENCE</scope>
    <source>
        <strain evidence="1">AT787</strain>
    </source>
</reference>
<gene>
    <name evidence="1" type="ORF">LshimejAT787_0306040</name>
</gene>
<organism evidence="1 2">
    <name type="scientific">Lyophyllum shimeji</name>
    <name type="common">Hon-shimeji</name>
    <name type="synonym">Tricholoma shimeji</name>
    <dbReference type="NCBI Taxonomy" id="47721"/>
    <lineage>
        <taxon>Eukaryota</taxon>
        <taxon>Fungi</taxon>
        <taxon>Dikarya</taxon>
        <taxon>Basidiomycota</taxon>
        <taxon>Agaricomycotina</taxon>
        <taxon>Agaricomycetes</taxon>
        <taxon>Agaricomycetidae</taxon>
        <taxon>Agaricales</taxon>
        <taxon>Tricholomatineae</taxon>
        <taxon>Lyophyllaceae</taxon>
        <taxon>Lyophyllum</taxon>
    </lineage>
</organism>
<evidence type="ECO:0000313" key="2">
    <source>
        <dbReference type="Proteomes" id="UP001063166"/>
    </source>
</evidence>
<dbReference type="AlphaFoldDB" id="A0A9P3PJ24"/>
<protein>
    <submittedName>
        <fullName evidence="1">Uncharacterized protein</fullName>
    </submittedName>
</protein>
<name>A0A9P3PJ24_LYOSH</name>
<dbReference type="Proteomes" id="UP001063166">
    <property type="component" value="Unassembled WGS sequence"/>
</dbReference>
<dbReference type="EMBL" id="BRPK01000003">
    <property type="protein sequence ID" value="GLB36316.1"/>
    <property type="molecule type" value="Genomic_DNA"/>
</dbReference>
<proteinExistence type="predicted"/>
<comment type="caution">
    <text evidence="1">The sequence shown here is derived from an EMBL/GenBank/DDBJ whole genome shotgun (WGS) entry which is preliminary data.</text>
</comment>
<keyword evidence="2" id="KW-1185">Reference proteome</keyword>